<sequence length="351" mass="39314">MPQQVGIIDNLYAKTDNLSAQDVYLTFHIYFTMSKKCIHTVIYLPPNFYSAIASSVAETLSAINEISGRKMFSIEFVSQHANAVSRSGITFPTRKKPSEKMDLLILLAGISLDTTDIPKILTRESKFAAPLVNLAIKQGAIIAGTCGAGLLMAKLGILNNRKATIAWWAKNEAARLFPQVRWEPSRMVIKQGKIYTSGAVYAGIDLLSIILLDIGMATEERQVRKVMALPPVRQLQSPYEMPLPETEKGAFEKQLKKIPPEELNIEMIARKLCISPRTLSRKFTNEMRMSPGKWIQHRRLETARTLLEQTTLSIAEICYQVGYQDIASFSRLFSKTTGMPPGAFRKELQSN</sequence>
<keyword evidence="2" id="KW-0238">DNA-binding</keyword>
<dbReference type="EMBL" id="PYAW01000006">
    <property type="protein sequence ID" value="PSL44291.1"/>
    <property type="molecule type" value="Genomic_DNA"/>
</dbReference>
<dbReference type="InterPro" id="IPR009057">
    <property type="entry name" value="Homeodomain-like_sf"/>
</dbReference>
<dbReference type="InterPro" id="IPR029062">
    <property type="entry name" value="Class_I_gatase-like"/>
</dbReference>
<dbReference type="Gene3D" id="1.10.10.60">
    <property type="entry name" value="Homeodomain-like"/>
    <property type="match status" value="1"/>
</dbReference>
<comment type="caution">
    <text evidence="5">The sequence shown here is derived from an EMBL/GenBank/DDBJ whole genome shotgun (WGS) entry which is preliminary data.</text>
</comment>
<feature type="domain" description="HTH araC/xylS-type" evidence="4">
    <location>
        <begin position="245"/>
        <end position="347"/>
    </location>
</feature>
<keyword evidence="3" id="KW-0804">Transcription</keyword>
<dbReference type="InterPro" id="IPR018060">
    <property type="entry name" value="HTH_AraC"/>
</dbReference>
<dbReference type="InterPro" id="IPR018062">
    <property type="entry name" value="HTH_AraC-typ_CS"/>
</dbReference>
<dbReference type="PROSITE" id="PS01124">
    <property type="entry name" value="HTH_ARAC_FAMILY_2"/>
    <property type="match status" value="1"/>
</dbReference>
<evidence type="ECO:0000256" key="2">
    <source>
        <dbReference type="ARBA" id="ARBA00023125"/>
    </source>
</evidence>
<dbReference type="SUPFAM" id="SSF46689">
    <property type="entry name" value="Homeodomain-like"/>
    <property type="match status" value="1"/>
</dbReference>
<dbReference type="PANTHER" id="PTHR43280:SF2">
    <property type="entry name" value="HTH-TYPE TRANSCRIPTIONAL REGULATOR EXSA"/>
    <property type="match status" value="1"/>
</dbReference>
<accession>A0A2P8HDT3</accession>
<dbReference type="Gene3D" id="3.40.50.880">
    <property type="match status" value="1"/>
</dbReference>
<dbReference type="SMART" id="SM00342">
    <property type="entry name" value="HTH_ARAC"/>
    <property type="match status" value="1"/>
</dbReference>
<proteinExistence type="predicted"/>
<reference evidence="5 6" key="1">
    <citation type="submission" date="2018-03" db="EMBL/GenBank/DDBJ databases">
        <title>Genomic Encyclopedia of Archaeal and Bacterial Type Strains, Phase II (KMG-II): from individual species to whole genera.</title>
        <authorList>
            <person name="Goeker M."/>
        </authorList>
    </citation>
    <scope>NUCLEOTIDE SEQUENCE [LARGE SCALE GENOMIC DNA]</scope>
    <source>
        <strain evidence="5 6">DSM 24859</strain>
    </source>
</reference>
<protein>
    <submittedName>
        <fullName evidence="5">Transcriptional regulator GlxA family with amidase domain</fullName>
    </submittedName>
</protein>
<evidence type="ECO:0000256" key="3">
    <source>
        <dbReference type="ARBA" id="ARBA00023163"/>
    </source>
</evidence>
<dbReference type="Proteomes" id="UP000240971">
    <property type="component" value="Unassembled WGS sequence"/>
</dbReference>
<evidence type="ECO:0000256" key="1">
    <source>
        <dbReference type="ARBA" id="ARBA00023015"/>
    </source>
</evidence>
<evidence type="ECO:0000313" key="5">
    <source>
        <dbReference type="EMBL" id="PSL44291.1"/>
    </source>
</evidence>
<evidence type="ECO:0000313" key="6">
    <source>
        <dbReference type="Proteomes" id="UP000240971"/>
    </source>
</evidence>
<evidence type="ECO:0000259" key="4">
    <source>
        <dbReference type="PROSITE" id="PS01124"/>
    </source>
</evidence>
<gene>
    <name evidence="5" type="ORF">CLV51_106157</name>
</gene>
<dbReference type="AlphaFoldDB" id="A0A2P8HDT3"/>
<dbReference type="PROSITE" id="PS00041">
    <property type="entry name" value="HTH_ARAC_FAMILY_1"/>
    <property type="match status" value="1"/>
</dbReference>
<organism evidence="5 6">
    <name type="scientific">Chitinophaga niastensis</name>
    <dbReference type="NCBI Taxonomy" id="536980"/>
    <lineage>
        <taxon>Bacteria</taxon>
        <taxon>Pseudomonadati</taxon>
        <taxon>Bacteroidota</taxon>
        <taxon>Chitinophagia</taxon>
        <taxon>Chitinophagales</taxon>
        <taxon>Chitinophagaceae</taxon>
        <taxon>Chitinophaga</taxon>
    </lineage>
</organism>
<dbReference type="GO" id="GO:0003700">
    <property type="term" value="F:DNA-binding transcription factor activity"/>
    <property type="evidence" value="ECO:0007669"/>
    <property type="project" value="InterPro"/>
</dbReference>
<dbReference type="GO" id="GO:0043565">
    <property type="term" value="F:sequence-specific DNA binding"/>
    <property type="evidence" value="ECO:0007669"/>
    <property type="project" value="InterPro"/>
</dbReference>
<name>A0A2P8HDT3_CHINA</name>
<dbReference type="PANTHER" id="PTHR43280">
    <property type="entry name" value="ARAC-FAMILY TRANSCRIPTIONAL REGULATOR"/>
    <property type="match status" value="1"/>
</dbReference>
<keyword evidence="1" id="KW-0805">Transcription regulation</keyword>
<dbReference type="Pfam" id="PF12833">
    <property type="entry name" value="HTH_18"/>
    <property type="match status" value="1"/>
</dbReference>
<keyword evidence="6" id="KW-1185">Reference proteome</keyword>
<dbReference type="SUPFAM" id="SSF52317">
    <property type="entry name" value="Class I glutamine amidotransferase-like"/>
    <property type="match status" value="1"/>
</dbReference>